<evidence type="ECO:0000256" key="2">
    <source>
        <dbReference type="SAM" id="SignalP"/>
    </source>
</evidence>
<dbReference type="RefSeq" id="WP_085545244.1">
    <property type="nucleotide sequence ID" value="NZ_FXBB01000030.1"/>
</dbReference>
<evidence type="ECO:0000256" key="1">
    <source>
        <dbReference type="ARBA" id="ARBA00022729"/>
    </source>
</evidence>
<dbReference type="PANTHER" id="PTHR43208:SF1">
    <property type="entry name" value="ABC TRANSPORTER SUBSTRATE-BINDING PROTEIN"/>
    <property type="match status" value="1"/>
</dbReference>
<dbReference type="Pfam" id="PF02608">
    <property type="entry name" value="Bmp"/>
    <property type="match status" value="1"/>
</dbReference>
<feature type="signal peptide" evidence="2">
    <location>
        <begin position="1"/>
        <end position="24"/>
    </location>
</feature>
<feature type="domain" description="ABC transporter substrate-binding protein PnrA-like" evidence="3">
    <location>
        <begin position="35"/>
        <end position="316"/>
    </location>
</feature>
<dbReference type="GO" id="GO:0005886">
    <property type="term" value="C:plasma membrane"/>
    <property type="evidence" value="ECO:0007669"/>
    <property type="project" value="InterPro"/>
</dbReference>
<organism evidence="4 5">
    <name type="scientific">Dethiosulfovibrio salsuginis</name>
    <dbReference type="NCBI Taxonomy" id="561720"/>
    <lineage>
        <taxon>Bacteria</taxon>
        <taxon>Thermotogati</taxon>
        <taxon>Synergistota</taxon>
        <taxon>Synergistia</taxon>
        <taxon>Synergistales</taxon>
        <taxon>Dethiosulfovibrionaceae</taxon>
        <taxon>Dethiosulfovibrio</taxon>
    </lineage>
</organism>
<dbReference type="STRING" id="561720.SAMN06275492_13016"/>
<evidence type="ECO:0000313" key="4">
    <source>
        <dbReference type="EMBL" id="SMG41732.1"/>
    </source>
</evidence>
<evidence type="ECO:0000313" key="5">
    <source>
        <dbReference type="Proteomes" id="UP000193355"/>
    </source>
</evidence>
<keyword evidence="1 2" id="KW-0732">Signal</keyword>
<dbReference type="AlphaFoldDB" id="A0A1X7KK11"/>
<reference evidence="5" key="1">
    <citation type="submission" date="2017-04" db="EMBL/GenBank/DDBJ databases">
        <authorList>
            <person name="Varghese N."/>
            <person name="Submissions S."/>
        </authorList>
    </citation>
    <scope>NUCLEOTIDE SEQUENCE [LARGE SCALE GENOMIC DNA]</scope>
    <source>
        <strain evidence="5">USBA 82</strain>
    </source>
</reference>
<dbReference type="PANTHER" id="PTHR43208">
    <property type="entry name" value="ABC TRANSPORTER SUBSTRATE-BINDING PROTEIN"/>
    <property type="match status" value="1"/>
</dbReference>
<gene>
    <name evidence="4" type="ORF">SAMN06275492_13016</name>
</gene>
<dbReference type="Gene3D" id="3.40.50.2300">
    <property type="match status" value="2"/>
</dbReference>
<sequence length="364" mass="40128">MKKRTVTVALALSLAVLVGGAAIAAMKRIPIHDIKVGFIYIGPVGDGGYTYMHDQGRTYMHEHNPDLPKSVIVENVPEGPDAARVTETLVRRGANVIFGNSFGYMDFMLDVANRYPEVYFMHCSGYKTAPNMGTYFGRMYQPRYLSGMVAGAMTKSNVLGYVAAQPIPEVIRGINAFTLGARSVNPKVTVKVIWLFSWFDPGKEKEAAKALIDAGADVIGMHADSGAAPQACEEAGAYVIGYNNDMSQFAPTKHLTAPIWNWGAVYDYTVKQVSEGVWQPDQIWWGLKENMVGLAPFNEAVPKSLIETVESRKKAIIAGEWDVFWGPIWDQKGELKVKDNEKMTDGEMLGMDWFVEGVEASIPK</sequence>
<dbReference type="CDD" id="cd19963">
    <property type="entry name" value="PBP1_BMP-like"/>
    <property type="match status" value="1"/>
</dbReference>
<feature type="chain" id="PRO_5013163428" evidence="2">
    <location>
        <begin position="25"/>
        <end position="364"/>
    </location>
</feature>
<dbReference type="InterPro" id="IPR052910">
    <property type="entry name" value="ABC-Purine-Binding"/>
</dbReference>
<dbReference type="InterPro" id="IPR003760">
    <property type="entry name" value="PnrA-like"/>
</dbReference>
<name>A0A1X7KK11_9BACT</name>
<accession>A0A1X7KK11</accession>
<keyword evidence="5" id="KW-1185">Reference proteome</keyword>
<dbReference type="Proteomes" id="UP000193355">
    <property type="component" value="Unassembled WGS sequence"/>
</dbReference>
<dbReference type="EMBL" id="FXBB01000030">
    <property type="protein sequence ID" value="SMG41732.1"/>
    <property type="molecule type" value="Genomic_DNA"/>
</dbReference>
<protein>
    <submittedName>
        <fullName evidence="4">Nucleoside-binding protein</fullName>
    </submittedName>
</protein>
<proteinExistence type="predicted"/>
<evidence type="ECO:0000259" key="3">
    <source>
        <dbReference type="Pfam" id="PF02608"/>
    </source>
</evidence>